<organism evidence="2 3">
    <name type="scientific">Rangifer tarandus platyrhynchus</name>
    <name type="common">Svalbard reindeer</name>
    <dbReference type="NCBI Taxonomy" id="3082113"/>
    <lineage>
        <taxon>Eukaryota</taxon>
        <taxon>Metazoa</taxon>
        <taxon>Chordata</taxon>
        <taxon>Craniata</taxon>
        <taxon>Vertebrata</taxon>
        <taxon>Euteleostomi</taxon>
        <taxon>Mammalia</taxon>
        <taxon>Eutheria</taxon>
        <taxon>Laurasiatheria</taxon>
        <taxon>Artiodactyla</taxon>
        <taxon>Ruminantia</taxon>
        <taxon>Pecora</taxon>
        <taxon>Cervidae</taxon>
        <taxon>Odocoileinae</taxon>
        <taxon>Rangifer</taxon>
    </lineage>
</organism>
<dbReference type="Proteomes" id="UP001176941">
    <property type="component" value="Chromosome 28"/>
</dbReference>
<gene>
    <name evidence="2" type="ORF">MRATA1EN1_LOCUS18041</name>
</gene>
<keyword evidence="3" id="KW-1185">Reference proteome</keyword>
<protein>
    <submittedName>
        <fullName evidence="2">Uncharacterized protein</fullName>
    </submittedName>
</protein>
<evidence type="ECO:0000313" key="3">
    <source>
        <dbReference type="Proteomes" id="UP001176941"/>
    </source>
</evidence>
<feature type="region of interest" description="Disordered" evidence="1">
    <location>
        <begin position="1"/>
        <end position="51"/>
    </location>
</feature>
<proteinExistence type="predicted"/>
<dbReference type="EMBL" id="OX459964">
    <property type="protein sequence ID" value="CAI9169079.1"/>
    <property type="molecule type" value="Genomic_DNA"/>
</dbReference>
<sequence>MTEAATVTAGSKAGDVTNQNPGRRVWREGRLSPRDRPGVLASDDPGKAPNRIHRQSQEVLSTSTQLEAPVFAPGVTVARLLPACSYLLLCPDLSPCGDLETDGSDRHVQSAGRPGAMGRFASDQGHSSVCTGDTGIF</sequence>
<accession>A0ABN8ZAZ3</accession>
<name>A0ABN8ZAZ3_RANTA</name>
<feature type="region of interest" description="Disordered" evidence="1">
    <location>
        <begin position="104"/>
        <end position="137"/>
    </location>
</feature>
<evidence type="ECO:0000313" key="2">
    <source>
        <dbReference type="EMBL" id="CAI9169079.1"/>
    </source>
</evidence>
<feature type="compositionally biased region" description="Basic and acidic residues" evidence="1">
    <location>
        <begin position="25"/>
        <end position="37"/>
    </location>
</feature>
<evidence type="ECO:0000256" key="1">
    <source>
        <dbReference type="SAM" id="MobiDB-lite"/>
    </source>
</evidence>
<reference evidence="2" key="1">
    <citation type="submission" date="2023-04" db="EMBL/GenBank/DDBJ databases">
        <authorList>
            <consortium name="ELIXIR-Norway"/>
        </authorList>
    </citation>
    <scope>NUCLEOTIDE SEQUENCE [LARGE SCALE GENOMIC DNA]</scope>
</reference>